<organism evidence="1">
    <name type="scientific">Ectopseudomonas mendocina (strain ymp)</name>
    <name type="common">Pseudomonas mendocina</name>
    <dbReference type="NCBI Taxonomy" id="399739"/>
    <lineage>
        <taxon>Bacteria</taxon>
        <taxon>Pseudomonadati</taxon>
        <taxon>Pseudomonadota</taxon>
        <taxon>Gammaproteobacteria</taxon>
        <taxon>Pseudomonadales</taxon>
        <taxon>Pseudomonadaceae</taxon>
        <taxon>Ectopseudomonas</taxon>
    </lineage>
</organism>
<protein>
    <submittedName>
        <fullName evidence="1">Uncharacterized protein</fullName>
    </submittedName>
</protein>
<evidence type="ECO:0000313" key="1">
    <source>
        <dbReference type="EMBL" id="ABP82883.1"/>
    </source>
</evidence>
<dbReference type="HOGENOM" id="CLU_1026250_0_0_6"/>
<accession>A4XNG7</accession>
<sequence length="271" mass="30229">MRSNAIYLTLLMMCVEPALGDISYIPISEDIKINTGDFGIGCDMEETHISRAGKDIFIATGGINISIPIDIVGEDADVIVGDMSGNGHCDLAVPYGKSDVNESYTLFVYDIPHEKFKKSNAGIISNPDFKENKIISSYRDAAQWHEDYFCYSKSLVDFFLCSQKKSIDNSLEWLRLCSEDLCASSTIIYKASSIQASAVVTADRAKLHDITNGNILKERKGYLVKGDKVMLIDFLQTYEDAYYKVNYFNNKMITTGWVKGAQLVVNPVTEK</sequence>
<dbReference type="STRING" id="399739.Pmen_0109"/>
<dbReference type="AlphaFoldDB" id="A4XNG7"/>
<name>A4XNG7_ECTM1</name>
<gene>
    <name evidence="1" type="ordered locus">Pmen_0109</name>
</gene>
<proteinExistence type="predicted"/>
<dbReference type="KEGG" id="pmy:Pmen_0109"/>
<dbReference type="EMBL" id="CP000680">
    <property type="protein sequence ID" value="ABP82883.1"/>
    <property type="molecule type" value="Genomic_DNA"/>
</dbReference>
<reference evidence="1" key="1">
    <citation type="submission" date="2007-04" db="EMBL/GenBank/DDBJ databases">
        <title>Complete sequence of Pseudomonas mendocina ymp.</title>
        <authorList>
            <consortium name="US DOE Joint Genome Institute"/>
            <person name="Copeland A."/>
            <person name="Lucas S."/>
            <person name="Lapidus A."/>
            <person name="Barry K."/>
            <person name="Glavina del Rio T."/>
            <person name="Dalin E."/>
            <person name="Tice H."/>
            <person name="Pitluck S."/>
            <person name="Kiss H."/>
            <person name="Brettin T."/>
            <person name="Detter J.C."/>
            <person name="Bruce D."/>
            <person name="Han C."/>
            <person name="Schmutz J."/>
            <person name="Larimer F."/>
            <person name="Land M."/>
            <person name="Hauser L."/>
            <person name="Kyrpides N."/>
            <person name="Mikhailova N."/>
            <person name="Hersman L."/>
            <person name="Dubois J."/>
            <person name="Maurice P."/>
            <person name="Richardson P."/>
        </authorList>
    </citation>
    <scope>NUCLEOTIDE SEQUENCE [LARGE SCALE GENOMIC DNA]</scope>
    <source>
        <strain evidence="1">Ymp</strain>
    </source>
</reference>